<dbReference type="OrthoDB" id="5985960at2759"/>
<keyword evidence="2" id="KW-0472">Membrane</keyword>
<feature type="domain" description="Ig-like" evidence="7">
    <location>
        <begin position="24"/>
        <end position="104"/>
    </location>
</feature>
<dbReference type="InterPro" id="IPR051275">
    <property type="entry name" value="Cell_adhesion_signaling"/>
</dbReference>
<dbReference type="InterPro" id="IPR007110">
    <property type="entry name" value="Ig-like_dom"/>
</dbReference>
<evidence type="ECO:0000256" key="2">
    <source>
        <dbReference type="ARBA" id="ARBA00023136"/>
    </source>
</evidence>
<dbReference type="GO" id="GO:0005911">
    <property type="term" value="C:cell-cell junction"/>
    <property type="evidence" value="ECO:0007669"/>
    <property type="project" value="TreeGrafter"/>
</dbReference>
<organism evidence="8 9">
    <name type="scientific">Exaiptasia diaphana</name>
    <name type="common">Tropical sea anemone</name>
    <name type="synonym">Aiptasia pulchella</name>
    <dbReference type="NCBI Taxonomy" id="2652724"/>
    <lineage>
        <taxon>Eukaryota</taxon>
        <taxon>Metazoa</taxon>
        <taxon>Cnidaria</taxon>
        <taxon>Anthozoa</taxon>
        <taxon>Hexacorallia</taxon>
        <taxon>Actiniaria</taxon>
        <taxon>Aiptasiidae</taxon>
        <taxon>Exaiptasia</taxon>
    </lineage>
</organism>
<evidence type="ECO:0000256" key="5">
    <source>
        <dbReference type="ARBA" id="ARBA00023319"/>
    </source>
</evidence>
<dbReference type="PANTHER" id="PTHR11640">
    <property type="entry name" value="NEPHRIN"/>
    <property type="match status" value="1"/>
</dbReference>
<dbReference type="PROSITE" id="PS50835">
    <property type="entry name" value="IG_LIKE"/>
    <property type="match status" value="1"/>
</dbReference>
<dbReference type="InterPro" id="IPR000082">
    <property type="entry name" value="SEA_dom"/>
</dbReference>
<evidence type="ECO:0000256" key="1">
    <source>
        <dbReference type="ARBA" id="ARBA00004479"/>
    </source>
</evidence>
<accession>A0A913YIT2</accession>
<dbReference type="InterPro" id="IPR013783">
    <property type="entry name" value="Ig-like_fold"/>
</dbReference>
<dbReference type="PANTHER" id="PTHR11640:SF164">
    <property type="entry name" value="MAM DOMAIN-CONTAINING GLYCOSYLPHOSPHATIDYLINOSITOL ANCHOR PROTEIN 1"/>
    <property type="match status" value="1"/>
</dbReference>
<dbReference type="InterPro" id="IPR003599">
    <property type="entry name" value="Ig_sub"/>
</dbReference>
<dbReference type="Proteomes" id="UP000887567">
    <property type="component" value="Unplaced"/>
</dbReference>
<protein>
    <submittedName>
        <fullName evidence="8">Uncharacterized protein</fullName>
    </submittedName>
</protein>
<reference evidence="8" key="1">
    <citation type="submission" date="2022-11" db="UniProtKB">
        <authorList>
            <consortium name="EnsemblMetazoa"/>
        </authorList>
    </citation>
    <scope>IDENTIFICATION</scope>
</reference>
<evidence type="ECO:0000256" key="4">
    <source>
        <dbReference type="ARBA" id="ARBA00023180"/>
    </source>
</evidence>
<dbReference type="Pfam" id="PF01390">
    <property type="entry name" value="SEA"/>
    <property type="match status" value="1"/>
</dbReference>
<keyword evidence="5" id="KW-0393">Immunoglobulin domain</keyword>
<evidence type="ECO:0000256" key="3">
    <source>
        <dbReference type="ARBA" id="ARBA00023157"/>
    </source>
</evidence>
<evidence type="ECO:0000259" key="6">
    <source>
        <dbReference type="PROSITE" id="PS50024"/>
    </source>
</evidence>
<dbReference type="Pfam" id="PF13927">
    <property type="entry name" value="Ig_3"/>
    <property type="match status" value="1"/>
</dbReference>
<dbReference type="GO" id="GO:0098609">
    <property type="term" value="P:cell-cell adhesion"/>
    <property type="evidence" value="ECO:0007669"/>
    <property type="project" value="TreeGrafter"/>
</dbReference>
<dbReference type="KEGG" id="epa:114574850"/>
<keyword evidence="3" id="KW-1015">Disulfide bond</keyword>
<keyword evidence="9" id="KW-1185">Reference proteome</keyword>
<dbReference type="AlphaFoldDB" id="A0A913YIT2"/>
<dbReference type="GeneID" id="114574850"/>
<dbReference type="SUPFAM" id="SSF48726">
    <property type="entry name" value="Immunoglobulin"/>
    <property type="match status" value="1"/>
</dbReference>
<feature type="domain" description="SEA" evidence="6">
    <location>
        <begin position="183"/>
        <end position="240"/>
    </location>
</feature>
<comment type="subcellular location">
    <subcellularLocation>
        <location evidence="1">Membrane</location>
        <topology evidence="1">Single-pass type I membrane protein</topology>
    </subcellularLocation>
</comment>
<dbReference type="RefSeq" id="XP_028514286.1">
    <property type="nucleotide sequence ID" value="XM_028658485.1"/>
</dbReference>
<dbReference type="EnsemblMetazoa" id="XM_028658485.1">
    <property type="protein sequence ID" value="XP_028514286.1"/>
    <property type="gene ID" value="LOC114574850"/>
</dbReference>
<dbReference type="Gene3D" id="2.60.40.10">
    <property type="entry name" value="Immunoglobulins"/>
    <property type="match status" value="1"/>
</dbReference>
<dbReference type="SMART" id="SM00408">
    <property type="entry name" value="IGc2"/>
    <property type="match status" value="1"/>
</dbReference>
<keyword evidence="4" id="KW-0325">Glycoprotein</keyword>
<dbReference type="SMART" id="SM00409">
    <property type="entry name" value="IG"/>
    <property type="match status" value="1"/>
</dbReference>
<dbReference type="InterPro" id="IPR003598">
    <property type="entry name" value="Ig_sub2"/>
</dbReference>
<evidence type="ECO:0000313" key="8">
    <source>
        <dbReference type="EnsemblMetazoa" id="XP_028514286.1"/>
    </source>
</evidence>
<proteinExistence type="predicted"/>
<dbReference type="InterPro" id="IPR036179">
    <property type="entry name" value="Ig-like_dom_sf"/>
</dbReference>
<dbReference type="GO" id="GO:0005886">
    <property type="term" value="C:plasma membrane"/>
    <property type="evidence" value="ECO:0007669"/>
    <property type="project" value="TreeGrafter"/>
</dbReference>
<dbReference type="PROSITE" id="PS50024">
    <property type="entry name" value="SEA"/>
    <property type="match status" value="1"/>
</dbReference>
<name>A0A913YIT2_EXADI</name>
<dbReference type="GO" id="GO:0050839">
    <property type="term" value="F:cell adhesion molecule binding"/>
    <property type="evidence" value="ECO:0007669"/>
    <property type="project" value="TreeGrafter"/>
</dbReference>
<dbReference type="SUPFAM" id="SSF82671">
    <property type="entry name" value="SEA domain"/>
    <property type="match status" value="1"/>
</dbReference>
<evidence type="ECO:0000313" key="9">
    <source>
        <dbReference type="Proteomes" id="UP000887567"/>
    </source>
</evidence>
<sequence>MTCKAVNEFGTRNCTKSVTVHYKPFNIQVSPSSVVLNEKESFNLICNASSNPPGEYSWSFNGNVLDGETDKVLAKHDITRDDAGEYRCTVTNNIGSGASNISVVKVRYLEECKNNKYTLTNEQCLTLSPEGFPKPTLNCSKVDFNETGKSYTLCKPKNNDKCTIFNDAQECQFEYEVLNQAKKPLTFRGSFRCTNLDYQPQYNDKNSFEFKNKSDQFEKNLNSVYESYKIVTGVRVTALV</sequence>
<dbReference type="Gene3D" id="3.30.70.960">
    <property type="entry name" value="SEA domain"/>
    <property type="match status" value="1"/>
</dbReference>
<evidence type="ECO:0000259" key="7">
    <source>
        <dbReference type="PROSITE" id="PS50835"/>
    </source>
</evidence>
<dbReference type="InterPro" id="IPR036364">
    <property type="entry name" value="SEA_dom_sf"/>
</dbReference>